<dbReference type="AlphaFoldDB" id="A0A9N9S4I8"/>
<accession>A0A9N9S4I8</accession>
<dbReference type="GO" id="GO:0005886">
    <property type="term" value="C:plasma membrane"/>
    <property type="evidence" value="ECO:0007669"/>
    <property type="project" value="TreeGrafter"/>
</dbReference>
<dbReference type="Gene3D" id="1.10.287.770">
    <property type="entry name" value="YojJ-like"/>
    <property type="match status" value="2"/>
</dbReference>
<evidence type="ECO:0000256" key="5">
    <source>
        <dbReference type="ARBA" id="ARBA00022692"/>
    </source>
</evidence>
<gene>
    <name evidence="14" type="ORF">CHIRRI_LOCUS13554</name>
</gene>
<comment type="subcellular location">
    <subcellularLocation>
        <location evidence="1">Membrane</location>
        <topology evidence="1">Multi-pass membrane protein</topology>
    </subcellularLocation>
</comment>
<dbReference type="InterPro" id="IPR020903">
    <property type="entry name" value="ENaC_CS"/>
</dbReference>
<evidence type="ECO:0000256" key="11">
    <source>
        <dbReference type="ARBA" id="ARBA00023303"/>
    </source>
</evidence>
<dbReference type="EMBL" id="OU895880">
    <property type="protein sequence ID" value="CAG9810741.1"/>
    <property type="molecule type" value="Genomic_DNA"/>
</dbReference>
<dbReference type="Gene3D" id="1.10.287.820">
    <property type="entry name" value="Acid-sensing ion channel domain"/>
    <property type="match status" value="2"/>
</dbReference>
<evidence type="ECO:0000256" key="2">
    <source>
        <dbReference type="ARBA" id="ARBA00007193"/>
    </source>
</evidence>
<keyword evidence="3 12" id="KW-0813">Transport</keyword>
<sequence length="921" mass="106622">MLKIIFNNFCSDTNIHGFGYILQPQRHKVEKIFWILSVSTSFILTGLLIYKLLLEGQKNPTVIYTDQNAIKIQELNFPAVSICPGLIYKTYCLTIIDYEFIKAQLLSHERNISELSIRDVKLMQVGSLVARDHFLSDKFPSLSIPTDDFMEIYEQYNMTLVPYYMYKAAVGETIRPYLVLPPSNFIGGYENKYTVFLKHFVTERGPCLTFNSPKITDIYDTNVTDKSMIEEKNSELIGNYVYATSGTGFWTQFENISYPVKAGPLGLRMLMNIHHLFMDCHDQANNDGYDPAKYNHFEHTIQPNLNKAGFEIVIHDPYEVMPSAENHFTITRADLLFLAVTPVISMIDDSLVDKELDFRRCYLKDEKKLKFFKVYTKTNCEHECLTQMTLKSCGCVQFFMTRKPNTKICGISDEKCFEDVENKFNGDKSVCKCYDPCDKVKYEVKLQNTETESFFHYDPTFIVRMAVDSVFPTRRRLSTTFVDFMSFVGGLLGLFAGFSFLSAAEVIYHFVIQPIMKLLRRDSSTVHPIDATEQSAVPFPALTIVRVITDKEDRSPVPNSTLDFSDKPYIVWLQLEVGSQGQLYSTSDNLFHFKSTSDFVDLLRIMTGRSKIPFDVYSATWNENQKLEYTDVLTTQLIGRAFNLIEDFKLLNLDRVSRDFHYSYGCQQNCNYPLKTSIGDGKGLSVEFNIWNNLSANTNFYYIHSPNELPLIGYREGLQKSSIYDILVTPSIIKAEENLKSLDIKSRNCYFDGERRLKYFKLYTQRNCEMECLSESVYQTCTCVPYNFIRDPIMDICDKYSLLNCFFYIANNKATEYDHLYESDGVCRCLPACNEVKYSYEVYKNKFDRNLSVSNSLIQMRWKDSEYYAMIRVQEFKLVDFFSYAGGILGLFAGISVLSIFEIFYFFTLRLGTDLVRVMRD</sequence>
<keyword evidence="15" id="KW-1185">Reference proteome</keyword>
<evidence type="ECO:0000256" key="13">
    <source>
        <dbReference type="SAM" id="Phobius"/>
    </source>
</evidence>
<name>A0A9N9S4I8_9DIPT</name>
<reference evidence="14" key="2">
    <citation type="submission" date="2022-10" db="EMBL/GenBank/DDBJ databases">
        <authorList>
            <consortium name="ENA_rothamsted_submissions"/>
            <consortium name="culmorum"/>
            <person name="King R."/>
        </authorList>
    </citation>
    <scope>NUCLEOTIDE SEQUENCE</scope>
</reference>
<protein>
    <submittedName>
        <fullName evidence="14">Uncharacterized protein</fullName>
    </submittedName>
</protein>
<dbReference type="InterPro" id="IPR001873">
    <property type="entry name" value="ENaC"/>
</dbReference>
<keyword evidence="8 12" id="KW-0406">Ion transport</keyword>
<proteinExistence type="inferred from homology"/>
<evidence type="ECO:0000256" key="3">
    <source>
        <dbReference type="ARBA" id="ARBA00022448"/>
    </source>
</evidence>
<evidence type="ECO:0000256" key="12">
    <source>
        <dbReference type="RuleBase" id="RU000679"/>
    </source>
</evidence>
<evidence type="ECO:0000256" key="6">
    <source>
        <dbReference type="ARBA" id="ARBA00022989"/>
    </source>
</evidence>
<reference evidence="14" key="1">
    <citation type="submission" date="2022-01" db="EMBL/GenBank/DDBJ databases">
        <authorList>
            <person name="King R."/>
        </authorList>
    </citation>
    <scope>NUCLEOTIDE SEQUENCE</scope>
</reference>
<dbReference type="OrthoDB" id="6021021at2759"/>
<feature type="transmembrane region" description="Helical" evidence="13">
    <location>
        <begin position="881"/>
        <end position="907"/>
    </location>
</feature>
<keyword evidence="9 13" id="KW-0472">Membrane</keyword>
<evidence type="ECO:0000313" key="15">
    <source>
        <dbReference type="Proteomes" id="UP001153620"/>
    </source>
</evidence>
<organism evidence="14 15">
    <name type="scientific">Chironomus riparius</name>
    <dbReference type="NCBI Taxonomy" id="315576"/>
    <lineage>
        <taxon>Eukaryota</taxon>
        <taxon>Metazoa</taxon>
        <taxon>Ecdysozoa</taxon>
        <taxon>Arthropoda</taxon>
        <taxon>Hexapoda</taxon>
        <taxon>Insecta</taxon>
        <taxon>Pterygota</taxon>
        <taxon>Neoptera</taxon>
        <taxon>Endopterygota</taxon>
        <taxon>Diptera</taxon>
        <taxon>Nematocera</taxon>
        <taxon>Chironomoidea</taxon>
        <taxon>Chironomidae</taxon>
        <taxon>Chironominae</taxon>
        <taxon>Chironomus</taxon>
    </lineage>
</organism>
<feature type="transmembrane region" description="Helical" evidence="13">
    <location>
        <begin position="484"/>
        <end position="511"/>
    </location>
</feature>
<dbReference type="Pfam" id="PF00858">
    <property type="entry name" value="ASC"/>
    <property type="match status" value="2"/>
</dbReference>
<evidence type="ECO:0000256" key="1">
    <source>
        <dbReference type="ARBA" id="ARBA00004141"/>
    </source>
</evidence>
<dbReference type="GO" id="GO:0015280">
    <property type="term" value="F:ligand-gated sodium channel activity"/>
    <property type="evidence" value="ECO:0007669"/>
    <property type="project" value="TreeGrafter"/>
</dbReference>
<evidence type="ECO:0000256" key="8">
    <source>
        <dbReference type="ARBA" id="ARBA00023065"/>
    </source>
</evidence>
<evidence type="ECO:0000256" key="7">
    <source>
        <dbReference type="ARBA" id="ARBA00023053"/>
    </source>
</evidence>
<evidence type="ECO:0000256" key="9">
    <source>
        <dbReference type="ARBA" id="ARBA00023136"/>
    </source>
</evidence>
<keyword evidence="10 12" id="KW-0739">Sodium transport</keyword>
<dbReference type="Proteomes" id="UP001153620">
    <property type="component" value="Chromosome 4"/>
</dbReference>
<dbReference type="PANTHER" id="PTHR11690">
    <property type="entry name" value="AMILORIDE-SENSITIVE SODIUM CHANNEL-RELATED"/>
    <property type="match status" value="1"/>
</dbReference>
<keyword evidence="4 12" id="KW-0894">Sodium channel</keyword>
<evidence type="ECO:0000313" key="14">
    <source>
        <dbReference type="EMBL" id="CAG9810741.1"/>
    </source>
</evidence>
<keyword evidence="7" id="KW-0915">Sodium</keyword>
<comment type="similarity">
    <text evidence="2 12">Belongs to the amiloride-sensitive sodium channel (TC 1.A.6) family.</text>
</comment>
<feature type="transmembrane region" description="Helical" evidence="13">
    <location>
        <begin position="32"/>
        <end position="53"/>
    </location>
</feature>
<keyword evidence="6 13" id="KW-1133">Transmembrane helix</keyword>
<evidence type="ECO:0000256" key="4">
    <source>
        <dbReference type="ARBA" id="ARBA00022461"/>
    </source>
</evidence>
<evidence type="ECO:0000256" key="10">
    <source>
        <dbReference type="ARBA" id="ARBA00023201"/>
    </source>
</evidence>
<keyword evidence="11 12" id="KW-0407">Ion channel</keyword>
<keyword evidence="5 12" id="KW-0812">Transmembrane</keyword>
<dbReference type="PANTHER" id="PTHR11690:SF288">
    <property type="entry name" value="AMILORIDE-SENSITIVE NA+ CHANNEL-RELATED"/>
    <property type="match status" value="1"/>
</dbReference>
<dbReference type="PROSITE" id="PS01206">
    <property type="entry name" value="ASC"/>
    <property type="match status" value="1"/>
</dbReference>